<gene>
    <name evidence="1" type="ORF">OXU80_25150</name>
</gene>
<dbReference type="EMBL" id="CP113520">
    <property type="protein sequence ID" value="WAJ28074.1"/>
    <property type="molecule type" value="Genomic_DNA"/>
</dbReference>
<evidence type="ECO:0000313" key="1">
    <source>
        <dbReference type="EMBL" id="WAJ28074.1"/>
    </source>
</evidence>
<accession>A0ACD4NML5</accession>
<organism evidence="1 2">
    <name type="scientific">Antarcticirhabdus aurantiaca</name>
    <dbReference type="NCBI Taxonomy" id="2606717"/>
    <lineage>
        <taxon>Bacteria</taxon>
        <taxon>Pseudomonadati</taxon>
        <taxon>Pseudomonadota</taxon>
        <taxon>Alphaproteobacteria</taxon>
        <taxon>Hyphomicrobiales</taxon>
        <taxon>Aurantimonadaceae</taxon>
        <taxon>Antarcticirhabdus</taxon>
    </lineage>
</organism>
<reference evidence="1" key="1">
    <citation type="submission" date="2022-11" db="EMBL/GenBank/DDBJ databases">
        <title>beta-Carotene-producing bacterium, Jeongeuplla avenae sp. nov., alleviates the salt stress of Arabidopsis seedlings.</title>
        <authorList>
            <person name="Jiang L."/>
            <person name="Lee J."/>
        </authorList>
    </citation>
    <scope>NUCLEOTIDE SEQUENCE</scope>
    <source>
        <strain evidence="1">DY_R2A_6</strain>
    </source>
</reference>
<keyword evidence="2" id="KW-1185">Reference proteome</keyword>
<sequence length="221" mass="24309">MSLIAWARLPRHWLTTPLVLRSVPVGVVILAGVVATTWTHSLLGDHRDLVVHTYRVIDTTKDVLIALDDAETGERGYLLSGDRRFLDPYDKALARLGSMRGALRGLVADNAEQIGRLERLDGLVDAKLDELATSIALRNDGGFEAARGRAIEMMERGTMDEIRRVIGTVTQAEHALLDARGVLVARDENRVRLVALLVALASLVVRTVVEIHLARRERASA</sequence>
<dbReference type="Proteomes" id="UP001163223">
    <property type="component" value="Chromosome"/>
</dbReference>
<evidence type="ECO:0000313" key="2">
    <source>
        <dbReference type="Proteomes" id="UP001163223"/>
    </source>
</evidence>
<name>A0ACD4NML5_9HYPH</name>
<proteinExistence type="predicted"/>
<protein>
    <submittedName>
        <fullName evidence="1">CHASE3 domain-containing protein</fullName>
    </submittedName>
</protein>